<dbReference type="AlphaFoldDB" id="A0A6B3VXP6"/>
<dbReference type="RefSeq" id="WP_163239599.1">
    <property type="nucleotide sequence ID" value="NZ_JAAIWN010000003.1"/>
</dbReference>
<proteinExistence type="predicted"/>
<keyword evidence="1" id="KW-0472">Membrane</keyword>
<name>A0A6B3VXP6_9BACI</name>
<feature type="transmembrane region" description="Helical" evidence="1">
    <location>
        <begin position="6"/>
        <end position="26"/>
    </location>
</feature>
<evidence type="ECO:0000313" key="4">
    <source>
        <dbReference type="Proteomes" id="UP000472971"/>
    </source>
</evidence>
<gene>
    <name evidence="3" type="ORF">G4D64_02035</name>
    <name evidence="2" type="ORF">H1Z61_02040</name>
</gene>
<keyword evidence="1" id="KW-0812">Transmembrane</keyword>
<evidence type="ECO:0000256" key="1">
    <source>
        <dbReference type="SAM" id="Phobius"/>
    </source>
</evidence>
<comment type="caution">
    <text evidence="3">The sequence shown here is derived from an EMBL/GenBank/DDBJ whole genome shotgun (WGS) entry which is preliminary data.</text>
</comment>
<keyword evidence="4" id="KW-1185">Reference proteome</keyword>
<reference evidence="3 4" key="1">
    <citation type="submission" date="2020-02" db="EMBL/GenBank/DDBJ databases">
        <title>Bacillus aquiflavi sp. nov., isolated from yellow water of strong flavor Chinese baijiu in Yibin region of China.</title>
        <authorList>
            <person name="Xie J."/>
        </authorList>
    </citation>
    <scope>NUCLEOTIDE SEQUENCE [LARGE SCALE GENOMIC DNA]</scope>
    <source>
        <strain evidence="3 4">3H-10</strain>
    </source>
</reference>
<evidence type="ECO:0000313" key="2">
    <source>
        <dbReference type="EMBL" id="MBA4535946.1"/>
    </source>
</evidence>
<sequence>MEQALSIYGLLISILIIGITIIILIVKQQVRKLQIYYQKTFSTLYSPLIIKAALIKKQYGCFEKQLYIINDHRTKQTKKMDDVLNLADDIFIQINTYKPLASKNALKHLFAIKEIKNEMAHIKQEQIYLRSLAKYEMNKEKLLLSKVFFKDMYKVAKKADFLYEDLETMLSFYPLFFDHLLKNELVKPRFARKKVRFFQLKG</sequence>
<protein>
    <submittedName>
        <fullName evidence="3">Uncharacterized protein</fullName>
    </submittedName>
</protein>
<evidence type="ECO:0000313" key="5">
    <source>
        <dbReference type="Proteomes" id="UP000570010"/>
    </source>
</evidence>
<dbReference type="EMBL" id="JAAIWN010000003">
    <property type="protein sequence ID" value="NEY80321.1"/>
    <property type="molecule type" value="Genomic_DNA"/>
</dbReference>
<accession>A0A6B3VXP6</accession>
<dbReference type="Proteomes" id="UP000472971">
    <property type="component" value="Unassembled WGS sequence"/>
</dbReference>
<reference evidence="2 5" key="2">
    <citation type="submission" date="2020-07" db="EMBL/GenBank/DDBJ databases">
        <authorList>
            <person name="Feng H."/>
        </authorList>
    </citation>
    <scope>NUCLEOTIDE SEQUENCE [LARGE SCALE GENOMIC DNA]</scope>
    <source>
        <strain evidence="2">S-12</strain>
        <strain evidence="5">s-12</strain>
    </source>
</reference>
<organism evidence="3 4">
    <name type="scientific">Bacillus aquiflavi</name>
    <dbReference type="NCBI Taxonomy" id="2672567"/>
    <lineage>
        <taxon>Bacteria</taxon>
        <taxon>Bacillati</taxon>
        <taxon>Bacillota</taxon>
        <taxon>Bacilli</taxon>
        <taxon>Bacillales</taxon>
        <taxon>Bacillaceae</taxon>
        <taxon>Bacillus</taxon>
    </lineage>
</organism>
<keyword evidence="1" id="KW-1133">Transmembrane helix</keyword>
<evidence type="ECO:0000313" key="3">
    <source>
        <dbReference type="EMBL" id="NEY80321.1"/>
    </source>
</evidence>
<dbReference type="Proteomes" id="UP000570010">
    <property type="component" value="Unassembled WGS sequence"/>
</dbReference>
<dbReference type="EMBL" id="JACEIO010000003">
    <property type="protein sequence ID" value="MBA4535946.1"/>
    <property type="molecule type" value="Genomic_DNA"/>
</dbReference>